<dbReference type="PANTHER" id="PTHR43581:SF4">
    <property type="entry name" value="ATP_GTP PHOSPHATASE"/>
    <property type="match status" value="1"/>
</dbReference>
<dbReference type="RefSeq" id="WP_111933325.1">
    <property type="nucleotide sequence ID" value="NZ_CADFFP010000018.1"/>
</dbReference>
<dbReference type="OrthoDB" id="3322489at2"/>
<keyword evidence="3" id="KW-0378">Hydrolase</keyword>
<dbReference type="EMBL" id="QLTK01000015">
    <property type="protein sequence ID" value="RAS25886.1"/>
    <property type="molecule type" value="Genomic_DNA"/>
</dbReference>
<dbReference type="Pfam" id="PF13175">
    <property type="entry name" value="AAA_15"/>
    <property type="match status" value="2"/>
</dbReference>
<dbReference type="InterPro" id="IPR041685">
    <property type="entry name" value="AAA_GajA/Old/RecF-like"/>
</dbReference>
<reference evidence="3 4" key="1">
    <citation type="submission" date="2018-06" db="EMBL/GenBank/DDBJ databases">
        <title>Genomic Encyclopedia of Type Strains, Phase III (KMG-III): the genomes of soil and plant-associated and newly described type strains.</title>
        <authorList>
            <person name="Whitman W."/>
        </authorList>
    </citation>
    <scope>NUCLEOTIDE SEQUENCE [LARGE SCALE GENOMIC DNA]</scope>
    <source>
        <strain evidence="3 4">LMG 23644</strain>
    </source>
</reference>
<dbReference type="CDD" id="cd01026">
    <property type="entry name" value="TOPRIM_OLD"/>
    <property type="match status" value="1"/>
</dbReference>
<evidence type="ECO:0000259" key="1">
    <source>
        <dbReference type="Pfam" id="PF13175"/>
    </source>
</evidence>
<dbReference type="GO" id="GO:0004519">
    <property type="term" value="F:endonuclease activity"/>
    <property type="evidence" value="ECO:0007669"/>
    <property type="project" value="UniProtKB-KW"/>
</dbReference>
<protein>
    <submittedName>
        <fullName evidence="3">Putative ATP-dependent endonuclease of OLD family</fullName>
    </submittedName>
</protein>
<dbReference type="InterPro" id="IPR051396">
    <property type="entry name" value="Bact_Antivir_Def_Nuclease"/>
</dbReference>
<evidence type="ECO:0000313" key="3">
    <source>
        <dbReference type="EMBL" id="RAS25886.1"/>
    </source>
</evidence>
<dbReference type="Gene3D" id="3.40.50.300">
    <property type="entry name" value="P-loop containing nucleotide triphosphate hydrolases"/>
    <property type="match status" value="1"/>
</dbReference>
<sequence length="551" mass="59841">MHHISEVLIENFKSISNGSFPLSHYTPLVGYNNAGKTNIIRAIGWIIKRSSLPAEDFHQVDQPVVVEAEICGITGEVLDAIGNAHRGRIEPLVVDGLIRIRRTQMTPSQTATTIRFEVLKRENGQDEWVVNPAGIDAAIGALFPDPIFVGAMENATEDVAKFGSGTTIGKLLKEIMTPVIDRHSPAVAEALREVGRRLSANANEKDETLVDLDGRIAVELSKLFPGVSAKTHIPVPEFSDFMKSATIRIFEEGYEDPEGRDVSSFGHGTQRSIQIALIKCLAEVRRVGGGNAGRTALLLIDAPELYLHPQAIEVVRAALSRLAGDGYQVIITTHSANMISRSDAPNTLLIRRSAAGGTKCYPRIKDAVMEAIDDADHQSETLFALSNSSKILFSERVVITEGKTERTILPAAFHDAFGVTPDEDKIGLVDVGGTPNIPDTMKVLRAMGVPCKTIVDLDFAFRIAPVKGLLDPAHVDLAVCKAILVELRDDGHIGLDADGLPTKHNGVSAAAAFEILARHTNAIPPIARLHQELKTIGVWIWKRARLRLTLE</sequence>
<name>A0A329BTI9_9BURK</name>
<keyword evidence="3" id="KW-0540">Nuclease</keyword>
<dbReference type="PANTHER" id="PTHR43581">
    <property type="entry name" value="ATP/GTP PHOSPHATASE"/>
    <property type="match status" value="1"/>
</dbReference>
<dbReference type="SUPFAM" id="SSF52540">
    <property type="entry name" value="P-loop containing nucleoside triphosphate hydrolases"/>
    <property type="match status" value="1"/>
</dbReference>
<comment type="caution">
    <text evidence="3">The sequence shown here is derived from an EMBL/GenBank/DDBJ whole genome shotgun (WGS) entry which is preliminary data.</text>
</comment>
<evidence type="ECO:0000259" key="2">
    <source>
        <dbReference type="Pfam" id="PF20469"/>
    </source>
</evidence>
<dbReference type="AlphaFoldDB" id="A0A329BTI9"/>
<feature type="domain" description="Endonuclease GajA/Old nuclease/RecF-like AAA" evidence="1">
    <location>
        <begin position="4"/>
        <end position="63"/>
    </location>
</feature>
<dbReference type="Proteomes" id="UP000248918">
    <property type="component" value="Unassembled WGS sequence"/>
</dbReference>
<dbReference type="InterPro" id="IPR027417">
    <property type="entry name" value="P-loop_NTPase"/>
</dbReference>
<organism evidence="3 4">
    <name type="scientific">Paraburkholderia bryophila</name>
    <dbReference type="NCBI Taxonomy" id="420952"/>
    <lineage>
        <taxon>Bacteria</taxon>
        <taxon>Pseudomonadati</taxon>
        <taxon>Pseudomonadota</taxon>
        <taxon>Betaproteobacteria</taxon>
        <taxon>Burkholderiales</taxon>
        <taxon>Burkholderiaceae</taxon>
        <taxon>Paraburkholderia</taxon>
    </lineage>
</organism>
<feature type="domain" description="OLD protein-like TOPRIM" evidence="2">
    <location>
        <begin position="392"/>
        <end position="458"/>
    </location>
</feature>
<dbReference type="Pfam" id="PF20469">
    <property type="entry name" value="OLD-like_TOPRIM"/>
    <property type="match status" value="1"/>
</dbReference>
<accession>A0A329BTI9</accession>
<keyword evidence="3" id="KW-0255">Endonuclease</keyword>
<dbReference type="InterPro" id="IPR034139">
    <property type="entry name" value="TOPRIM_OLD"/>
</dbReference>
<evidence type="ECO:0000313" key="4">
    <source>
        <dbReference type="Proteomes" id="UP000248918"/>
    </source>
</evidence>
<feature type="domain" description="Endonuclease GajA/Old nuclease/RecF-like AAA" evidence="1">
    <location>
        <begin position="172"/>
        <end position="339"/>
    </location>
</feature>
<gene>
    <name evidence="3" type="ORF">BX591_115133</name>
</gene>
<proteinExistence type="predicted"/>